<keyword evidence="1" id="KW-0472">Membrane</keyword>
<dbReference type="Proteomes" id="UP000232587">
    <property type="component" value="Unassembled WGS sequence"/>
</dbReference>
<evidence type="ECO:0000313" key="2">
    <source>
        <dbReference type="EMBL" id="PKB13538.1"/>
    </source>
</evidence>
<feature type="transmembrane region" description="Helical" evidence="1">
    <location>
        <begin position="51"/>
        <end position="72"/>
    </location>
</feature>
<keyword evidence="1" id="KW-1133">Transmembrane helix</keyword>
<name>A0A2N0H3N4_9SPHN</name>
<gene>
    <name evidence="2" type="ORF">B0I00_2974</name>
</gene>
<feature type="transmembrane region" description="Helical" evidence="1">
    <location>
        <begin position="27"/>
        <end position="45"/>
    </location>
</feature>
<protein>
    <submittedName>
        <fullName evidence="2">Uncharacterized protein</fullName>
    </submittedName>
</protein>
<reference evidence="2 3" key="1">
    <citation type="submission" date="2017-11" db="EMBL/GenBank/DDBJ databases">
        <title>Genomic Encyclopedia of Type Strains, Phase III (KMG-III): the genomes of soil and plant-associated and newly described type strains.</title>
        <authorList>
            <person name="Whitman W."/>
        </authorList>
    </citation>
    <scope>NUCLEOTIDE SEQUENCE [LARGE SCALE GENOMIC DNA]</scope>
    <source>
        <strain evidence="2 3">CGMCC 1.12274</strain>
    </source>
</reference>
<evidence type="ECO:0000256" key="1">
    <source>
        <dbReference type="SAM" id="Phobius"/>
    </source>
</evidence>
<accession>A0A2N0H3N4</accession>
<keyword evidence="1" id="KW-0812">Transmembrane</keyword>
<comment type="caution">
    <text evidence="2">The sequence shown here is derived from an EMBL/GenBank/DDBJ whole genome shotgun (WGS) entry which is preliminary data.</text>
</comment>
<proteinExistence type="predicted"/>
<sequence length="88" mass="9815">MTHPLIDFLKTPMAAPETARLRHMRRWWMACCWSLALTVLLLPLLKALFGLWGAAPALILALAAPLHGVTYFRAKLRADEAYAQGARS</sequence>
<dbReference type="RefSeq" id="WP_100868194.1">
    <property type="nucleotide sequence ID" value="NZ_PHUF01000006.1"/>
</dbReference>
<dbReference type="OrthoDB" id="7409737at2"/>
<keyword evidence="3" id="KW-1185">Reference proteome</keyword>
<evidence type="ECO:0000313" key="3">
    <source>
        <dbReference type="Proteomes" id="UP000232587"/>
    </source>
</evidence>
<dbReference type="EMBL" id="PHUF01000006">
    <property type="protein sequence ID" value="PKB13538.1"/>
    <property type="molecule type" value="Genomic_DNA"/>
</dbReference>
<organism evidence="2 3">
    <name type="scientific">Novosphingobium kunmingense</name>
    <dbReference type="NCBI Taxonomy" id="1211806"/>
    <lineage>
        <taxon>Bacteria</taxon>
        <taxon>Pseudomonadati</taxon>
        <taxon>Pseudomonadota</taxon>
        <taxon>Alphaproteobacteria</taxon>
        <taxon>Sphingomonadales</taxon>
        <taxon>Sphingomonadaceae</taxon>
        <taxon>Novosphingobium</taxon>
    </lineage>
</organism>
<dbReference type="AlphaFoldDB" id="A0A2N0H3N4"/>